<accession>A0A392VY21</accession>
<reference evidence="1 2" key="1">
    <citation type="journal article" date="2018" name="Front. Plant Sci.">
        <title>Red Clover (Trifolium pratense) and Zigzag Clover (T. medium) - A Picture of Genomic Similarities and Differences.</title>
        <authorList>
            <person name="Dluhosova J."/>
            <person name="Istvanek J."/>
            <person name="Nedelnik J."/>
            <person name="Repkova J."/>
        </authorList>
    </citation>
    <scope>NUCLEOTIDE SEQUENCE [LARGE SCALE GENOMIC DNA]</scope>
    <source>
        <strain evidence="2">cv. 10/8</strain>
        <tissue evidence="1">Leaf</tissue>
    </source>
</reference>
<proteinExistence type="predicted"/>
<organism evidence="1 2">
    <name type="scientific">Trifolium medium</name>
    <dbReference type="NCBI Taxonomy" id="97028"/>
    <lineage>
        <taxon>Eukaryota</taxon>
        <taxon>Viridiplantae</taxon>
        <taxon>Streptophyta</taxon>
        <taxon>Embryophyta</taxon>
        <taxon>Tracheophyta</taxon>
        <taxon>Spermatophyta</taxon>
        <taxon>Magnoliopsida</taxon>
        <taxon>eudicotyledons</taxon>
        <taxon>Gunneridae</taxon>
        <taxon>Pentapetalae</taxon>
        <taxon>rosids</taxon>
        <taxon>fabids</taxon>
        <taxon>Fabales</taxon>
        <taxon>Fabaceae</taxon>
        <taxon>Papilionoideae</taxon>
        <taxon>50 kb inversion clade</taxon>
        <taxon>NPAAA clade</taxon>
        <taxon>Hologalegina</taxon>
        <taxon>IRL clade</taxon>
        <taxon>Trifolieae</taxon>
        <taxon>Trifolium</taxon>
    </lineage>
</organism>
<feature type="non-terminal residue" evidence="1">
    <location>
        <position position="1"/>
    </location>
</feature>
<dbReference type="EMBL" id="LXQA011324967">
    <property type="protein sequence ID" value="MCI93284.1"/>
    <property type="molecule type" value="Genomic_DNA"/>
</dbReference>
<comment type="caution">
    <text evidence="1">The sequence shown here is derived from an EMBL/GenBank/DDBJ whole genome shotgun (WGS) entry which is preliminary data.</text>
</comment>
<name>A0A392VY21_9FABA</name>
<keyword evidence="2" id="KW-1185">Reference proteome</keyword>
<sequence>VVMLAVRCGGFVTDLQCRWALGCDSQFGFLLRDLSCCNVAGVCHCRS</sequence>
<dbReference type="AlphaFoldDB" id="A0A392VY21"/>
<protein>
    <submittedName>
        <fullName evidence="1">Uncharacterized protein</fullName>
    </submittedName>
</protein>
<evidence type="ECO:0000313" key="1">
    <source>
        <dbReference type="EMBL" id="MCI93284.1"/>
    </source>
</evidence>
<evidence type="ECO:0000313" key="2">
    <source>
        <dbReference type="Proteomes" id="UP000265520"/>
    </source>
</evidence>
<dbReference type="Proteomes" id="UP000265520">
    <property type="component" value="Unassembled WGS sequence"/>
</dbReference>